<dbReference type="InterPro" id="IPR029000">
    <property type="entry name" value="Cyclophilin-like_dom_sf"/>
</dbReference>
<name>A0AAD3HG63_9CHLO</name>
<dbReference type="InterPro" id="IPR044178">
    <property type="entry name" value="CYP28-like"/>
</dbReference>
<dbReference type="PANTHER" id="PTHR47875">
    <property type="entry name" value="PEPTIDYL-PROLYL CIS-TRANS ISOMERASE CYP28, CHLOROPLASTIC"/>
    <property type="match status" value="1"/>
</dbReference>
<dbReference type="GO" id="GO:0009507">
    <property type="term" value="C:chloroplast"/>
    <property type="evidence" value="ECO:0007669"/>
    <property type="project" value="TreeGrafter"/>
</dbReference>
<protein>
    <submittedName>
        <fullName evidence="2">Uncharacterized protein</fullName>
    </submittedName>
</protein>
<feature type="region of interest" description="Disordered" evidence="1">
    <location>
        <begin position="1"/>
        <end position="20"/>
    </location>
</feature>
<dbReference type="Gene3D" id="2.40.100.10">
    <property type="entry name" value="Cyclophilin-like"/>
    <property type="match status" value="1"/>
</dbReference>
<organism evidence="2 3">
    <name type="scientific">Astrephomene gubernaculifera</name>
    <dbReference type="NCBI Taxonomy" id="47775"/>
    <lineage>
        <taxon>Eukaryota</taxon>
        <taxon>Viridiplantae</taxon>
        <taxon>Chlorophyta</taxon>
        <taxon>core chlorophytes</taxon>
        <taxon>Chlorophyceae</taxon>
        <taxon>CS clade</taxon>
        <taxon>Chlamydomonadales</taxon>
        <taxon>Astrephomenaceae</taxon>
        <taxon>Astrephomene</taxon>
    </lineage>
</organism>
<dbReference type="SUPFAM" id="SSF50891">
    <property type="entry name" value="Cyclophilin-like"/>
    <property type="match status" value="1"/>
</dbReference>
<keyword evidence="3" id="KW-1185">Reference proteome</keyword>
<dbReference type="EMBL" id="BMAR01000001">
    <property type="protein sequence ID" value="GFR40129.1"/>
    <property type="molecule type" value="Genomic_DNA"/>
</dbReference>
<gene>
    <name evidence="2" type="ORF">Agub_g685</name>
</gene>
<accession>A0AAD3HG63</accession>
<evidence type="ECO:0000313" key="3">
    <source>
        <dbReference type="Proteomes" id="UP001054857"/>
    </source>
</evidence>
<dbReference type="AlphaFoldDB" id="A0AAD3HG63"/>
<comment type="caution">
    <text evidence="2">The sequence shown here is derived from an EMBL/GenBank/DDBJ whole genome shotgun (WGS) entry which is preliminary data.</text>
</comment>
<proteinExistence type="predicted"/>
<evidence type="ECO:0000256" key="1">
    <source>
        <dbReference type="SAM" id="MobiDB-lite"/>
    </source>
</evidence>
<dbReference type="Proteomes" id="UP001054857">
    <property type="component" value="Unassembled WGS sequence"/>
</dbReference>
<evidence type="ECO:0000313" key="2">
    <source>
        <dbReference type="EMBL" id="GFR40129.1"/>
    </source>
</evidence>
<reference evidence="2 3" key="1">
    <citation type="journal article" date="2021" name="Sci. Rep.">
        <title>Genome sequencing of the multicellular alga Astrephomene provides insights into convergent evolution of germ-soma differentiation.</title>
        <authorList>
            <person name="Yamashita S."/>
            <person name="Yamamoto K."/>
            <person name="Matsuzaki R."/>
            <person name="Suzuki S."/>
            <person name="Yamaguchi H."/>
            <person name="Hirooka S."/>
            <person name="Minakuchi Y."/>
            <person name="Miyagishima S."/>
            <person name="Kawachi M."/>
            <person name="Toyoda A."/>
            <person name="Nozaki H."/>
        </authorList>
    </citation>
    <scope>NUCLEOTIDE SEQUENCE [LARGE SCALE GENOMIC DNA]</scope>
    <source>
        <strain evidence="2 3">NIES-4017</strain>
    </source>
</reference>
<dbReference type="PANTHER" id="PTHR47875:SF1">
    <property type="entry name" value="PEPTIDYL-PROLYL CIS-TRANS ISOMERASE CYP28, CHLOROPLASTIC"/>
    <property type="match status" value="1"/>
</dbReference>
<feature type="non-terminal residue" evidence="2">
    <location>
        <position position="1"/>
    </location>
</feature>
<sequence length="203" mass="20773">MLSHQVQPSLHRPSKRQHMTRRRTLCIRALGSAGNASGNHAHAVISTHQPCPGSPAHPASLRREVLLNIAALGALLAAPRPSEALAAEATETAAAAVEAGSASSVAATAVAEVASLADPQPSTSGREQVDTTITHAVSLTIGIAPRALKRAEERTIGDKSVIPEAEPLGRVVIGLYGNAVPRTVSNFLALVGGGALVGSTFSR</sequence>